<reference evidence="2 3" key="1">
    <citation type="journal article" date="2021" name="BMC Genomics">
        <title>Datura genome reveals duplications of psychoactive alkaloid biosynthetic genes and high mutation rate following tissue culture.</title>
        <authorList>
            <person name="Rajewski A."/>
            <person name="Carter-House D."/>
            <person name="Stajich J."/>
            <person name="Litt A."/>
        </authorList>
    </citation>
    <scope>NUCLEOTIDE SEQUENCE [LARGE SCALE GENOMIC DNA]</scope>
    <source>
        <strain evidence="2">AR-01</strain>
    </source>
</reference>
<proteinExistence type="predicted"/>
<comment type="caution">
    <text evidence="2">The sequence shown here is derived from an EMBL/GenBank/DDBJ whole genome shotgun (WGS) entry which is preliminary data.</text>
</comment>
<name>A0ABS8UWI1_DATST</name>
<gene>
    <name evidence="2" type="ORF">HAX54_022821</name>
</gene>
<protein>
    <submittedName>
        <fullName evidence="2">Uncharacterized protein</fullName>
    </submittedName>
</protein>
<accession>A0ABS8UWI1</accession>
<dbReference type="EMBL" id="JACEIK010002758">
    <property type="protein sequence ID" value="MCD9638697.1"/>
    <property type="molecule type" value="Genomic_DNA"/>
</dbReference>
<evidence type="ECO:0000313" key="3">
    <source>
        <dbReference type="Proteomes" id="UP000823775"/>
    </source>
</evidence>
<dbReference type="Proteomes" id="UP000823775">
    <property type="component" value="Unassembled WGS sequence"/>
</dbReference>
<evidence type="ECO:0000256" key="1">
    <source>
        <dbReference type="SAM" id="MobiDB-lite"/>
    </source>
</evidence>
<sequence length="242" mass="27488">MKALRAKGYSDTEIPISKGAKSKFPTNKLNGSSERKGEQDVAPQSGKNSDDTLMTASIEEMHEGHVSEVSIDTTLNHVLHVVNNLIKSHCKDKEGDTILEVNIITHHDETSNIVQDSDTKVCQKYEQSKFSTVHKIDTPQGFEIPNDLLRSQFSESRITMRRPNDLDYATTVHRNRQPGPWNRSPYLTDFGFASTSSIILTPIMDKKHPFENSFIMGRHNNDMIQLYSKWIHNGLLKNHTQK</sequence>
<evidence type="ECO:0000313" key="2">
    <source>
        <dbReference type="EMBL" id="MCD9638697.1"/>
    </source>
</evidence>
<feature type="region of interest" description="Disordered" evidence="1">
    <location>
        <begin position="1"/>
        <end position="51"/>
    </location>
</feature>
<keyword evidence="3" id="KW-1185">Reference proteome</keyword>
<organism evidence="2 3">
    <name type="scientific">Datura stramonium</name>
    <name type="common">Jimsonweed</name>
    <name type="synonym">Common thornapple</name>
    <dbReference type="NCBI Taxonomy" id="4076"/>
    <lineage>
        <taxon>Eukaryota</taxon>
        <taxon>Viridiplantae</taxon>
        <taxon>Streptophyta</taxon>
        <taxon>Embryophyta</taxon>
        <taxon>Tracheophyta</taxon>
        <taxon>Spermatophyta</taxon>
        <taxon>Magnoliopsida</taxon>
        <taxon>eudicotyledons</taxon>
        <taxon>Gunneridae</taxon>
        <taxon>Pentapetalae</taxon>
        <taxon>asterids</taxon>
        <taxon>lamiids</taxon>
        <taxon>Solanales</taxon>
        <taxon>Solanaceae</taxon>
        <taxon>Solanoideae</taxon>
        <taxon>Datureae</taxon>
        <taxon>Datura</taxon>
    </lineage>
</organism>